<dbReference type="AlphaFoldDB" id="A0A563VT53"/>
<keyword evidence="1" id="KW-0812">Transmembrane</keyword>
<organism evidence="3 4">
    <name type="scientific">Hyella patelloides LEGE 07179</name>
    <dbReference type="NCBI Taxonomy" id="945734"/>
    <lineage>
        <taxon>Bacteria</taxon>
        <taxon>Bacillati</taxon>
        <taxon>Cyanobacteriota</taxon>
        <taxon>Cyanophyceae</taxon>
        <taxon>Pleurocapsales</taxon>
        <taxon>Hyellaceae</taxon>
        <taxon>Hyella</taxon>
    </lineage>
</organism>
<proteinExistence type="predicted"/>
<keyword evidence="1" id="KW-0472">Membrane</keyword>
<evidence type="ECO:0000256" key="1">
    <source>
        <dbReference type="SAM" id="Phobius"/>
    </source>
</evidence>
<evidence type="ECO:0000313" key="2">
    <source>
        <dbReference type="EMBL" id="VEP14649.1"/>
    </source>
</evidence>
<protein>
    <submittedName>
        <fullName evidence="3">Uncharacterized protein</fullName>
    </submittedName>
</protein>
<evidence type="ECO:0000313" key="4">
    <source>
        <dbReference type="Proteomes" id="UP000320055"/>
    </source>
</evidence>
<name>A0A563VT53_9CYAN</name>
<sequence>MSYLKKPTLPQQQSQLKKLIDERLQNEEIKIRQRVYQWLSNNQYFLDNELFDFYFCVAQNLAAVEVLGASGEKIVKAKMELEESALSYSNQFIKTARGMTQQLESQLSGIEKKQDNLEWKLVEVIEGLAKENHNLQTISTGLVNSTTVLLTKQKQMLMQTENARKFAFKSVIIAWIVPIMALVGWLVISLLLS</sequence>
<reference evidence="3 4" key="1">
    <citation type="submission" date="2019-01" db="EMBL/GenBank/DDBJ databases">
        <authorList>
            <person name="Brito A."/>
        </authorList>
    </citation>
    <scope>NUCLEOTIDE SEQUENCE [LARGE SCALE GENOMIC DNA]</scope>
    <source>
        <strain evidence="3">1</strain>
    </source>
</reference>
<dbReference type="OrthoDB" id="582152at2"/>
<keyword evidence="4" id="KW-1185">Reference proteome</keyword>
<feature type="transmembrane region" description="Helical" evidence="1">
    <location>
        <begin position="166"/>
        <end position="192"/>
    </location>
</feature>
<evidence type="ECO:0000313" key="3">
    <source>
        <dbReference type="EMBL" id="VEP14652.1"/>
    </source>
</evidence>
<dbReference type="EMBL" id="CAACVJ010000199">
    <property type="protein sequence ID" value="VEP14649.1"/>
    <property type="molecule type" value="Genomic_DNA"/>
</dbReference>
<dbReference type="RefSeq" id="WP_144873387.1">
    <property type="nucleotide sequence ID" value="NZ_LR214021.1"/>
</dbReference>
<dbReference type="Proteomes" id="UP000320055">
    <property type="component" value="Unassembled WGS sequence"/>
</dbReference>
<gene>
    <name evidence="2" type="ORF">H1P_2780009</name>
    <name evidence="3" type="ORF">H1P_2790002</name>
</gene>
<dbReference type="EMBL" id="CAACVJ010000200">
    <property type="protein sequence ID" value="VEP14652.1"/>
    <property type="molecule type" value="Genomic_DNA"/>
</dbReference>
<accession>A0A563VT53</accession>
<keyword evidence="1" id="KW-1133">Transmembrane helix</keyword>